<evidence type="ECO:0000313" key="5">
    <source>
        <dbReference type="Proteomes" id="UP000694480"/>
    </source>
</evidence>
<gene>
    <name evidence="4" type="ORF">IC612_07415</name>
</gene>
<protein>
    <submittedName>
        <fullName evidence="4">NUDIX hydrolase</fullName>
    </submittedName>
</protein>
<dbReference type="InterPro" id="IPR020084">
    <property type="entry name" value="NUDIX_hydrolase_CS"/>
</dbReference>
<evidence type="ECO:0000256" key="1">
    <source>
        <dbReference type="ARBA" id="ARBA00001946"/>
    </source>
</evidence>
<evidence type="ECO:0000313" key="4">
    <source>
        <dbReference type="EMBL" id="MBF5027624.1"/>
    </source>
</evidence>
<dbReference type="InterPro" id="IPR015797">
    <property type="entry name" value="NUDIX_hydrolase-like_dom_sf"/>
</dbReference>
<dbReference type="AlphaFoldDB" id="A0A931EC26"/>
<dbReference type="Pfam" id="PF00293">
    <property type="entry name" value="NUDIX"/>
    <property type="match status" value="1"/>
</dbReference>
<dbReference type="Proteomes" id="UP000694480">
    <property type="component" value="Unassembled WGS sequence"/>
</dbReference>
<dbReference type="GO" id="GO:0016787">
    <property type="term" value="F:hydrolase activity"/>
    <property type="evidence" value="ECO:0007669"/>
    <property type="project" value="UniProtKB-KW"/>
</dbReference>
<comment type="caution">
    <text evidence="4">The sequence shown here is derived from an EMBL/GenBank/DDBJ whole genome shotgun (WGS) entry which is preliminary data.</text>
</comment>
<keyword evidence="5" id="KW-1185">Reference proteome</keyword>
<reference evidence="4" key="1">
    <citation type="submission" date="2020-11" db="EMBL/GenBank/DDBJ databases">
        <title>Genome seq and assembly of Planobacterium sp.</title>
        <authorList>
            <person name="Chhetri G."/>
        </authorList>
    </citation>
    <scope>NUCLEOTIDE SEQUENCE</scope>
    <source>
        <strain evidence="4">GCR5</strain>
    </source>
</reference>
<evidence type="ECO:0000259" key="3">
    <source>
        <dbReference type="PROSITE" id="PS51462"/>
    </source>
</evidence>
<dbReference type="EMBL" id="JADKYY010000008">
    <property type="protein sequence ID" value="MBF5027624.1"/>
    <property type="molecule type" value="Genomic_DNA"/>
</dbReference>
<dbReference type="RefSeq" id="WP_194739553.1">
    <property type="nucleotide sequence ID" value="NZ_JADKYY010000008.1"/>
</dbReference>
<name>A0A931EC26_9FLAO</name>
<dbReference type="PROSITE" id="PS51462">
    <property type="entry name" value="NUDIX"/>
    <property type="match status" value="1"/>
</dbReference>
<dbReference type="InterPro" id="IPR000086">
    <property type="entry name" value="NUDIX_hydrolase_dom"/>
</dbReference>
<dbReference type="PANTHER" id="PTHR43046:SF14">
    <property type="entry name" value="MUTT_NUDIX FAMILY PROTEIN"/>
    <property type="match status" value="1"/>
</dbReference>
<keyword evidence="2 4" id="KW-0378">Hydrolase</keyword>
<accession>A0A931EC26</accession>
<evidence type="ECO:0000256" key="2">
    <source>
        <dbReference type="ARBA" id="ARBA00022801"/>
    </source>
</evidence>
<feature type="domain" description="Nudix hydrolase" evidence="3">
    <location>
        <begin position="5"/>
        <end position="136"/>
    </location>
</feature>
<dbReference type="PROSITE" id="PS00893">
    <property type="entry name" value="NUDIX_BOX"/>
    <property type="match status" value="1"/>
</dbReference>
<sequence>MLHKVNIRVYGLYIKQDKLLALEEMYAGEKLLKLPGGGLEFGEGTLDCLSRELFEELNLRPKSFAHFYTQEEYVVSLFNAKEQLLTIYYRIEIENLSELQIKDSSIEKIRWVSLSEENPFVLPIDRKVFTLLQQKLP</sequence>
<dbReference type="Gene3D" id="3.90.79.10">
    <property type="entry name" value="Nucleoside Triphosphate Pyrophosphohydrolase"/>
    <property type="match status" value="1"/>
</dbReference>
<proteinExistence type="predicted"/>
<comment type="cofactor">
    <cofactor evidence="1">
        <name>Mg(2+)</name>
        <dbReference type="ChEBI" id="CHEBI:18420"/>
    </cofactor>
</comment>
<dbReference type="SUPFAM" id="SSF55811">
    <property type="entry name" value="Nudix"/>
    <property type="match status" value="1"/>
</dbReference>
<dbReference type="PANTHER" id="PTHR43046">
    <property type="entry name" value="GDP-MANNOSE MANNOSYL HYDROLASE"/>
    <property type="match status" value="1"/>
</dbReference>
<organism evidence="4 5">
    <name type="scientific">Planobacterium oryzisoli</name>
    <dbReference type="NCBI Taxonomy" id="2771435"/>
    <lineage>
        <taxon>Bacteria</taxon>
        <taxon>Pseudomonadati</taxon>
        <taxon>Bacteroidota</taxon>
        <taxon>Flavobacteriia</taxon>
        <taxon>Flavobacteriales</taxon>
        <taxon>Weeksellaceae</taxon>
        <taxon>Chryseobacterium group</taxon>
        <taxon>Chryseobacterium</taxon>
    </lineage>
</organism>